<name>A0A915BHL3_PARUN</name>
<proteinExistence type="predicted"/>
<protein>
    <submittedName>
        <fullName evidence="2">Exonuclease domain-containing protein</fullName>
    </submittedName>
</protein>
<organism evidence="1 2">
    <name type="scientific">Parascaris univalens</name>
    <name type="common">Nematode worm</name>
    <dbReference type="NCBI Taxonomy" id="6257"/>
    <lineage>
        <taxon>Eukaryota</taxon>
        <taxon>Metazoa</taxon>
        <taxon>Ecdysozoa</taxon>
        <taxon>Nematoda</taxon>
        <taxon>Chromadorea</taxon>
        <taxon>Rhabditida</taxon>
        <taxon>Spirurina</taxon>
        <taxon>Ascaridomorpha</taxon>
        <taxon>Ascaridoidea</taxon>
        <taxon>Ascarididae</taxon>
        <taxon>Parascaris</taxon>
    </lineage>
</organism>
<evidence type="ECO:0000313" key="1">
    <source>
        <dbReference type="Proteomes" id="UP000887569"/>
    </source>
</evidence>
<sequence length="141" mass="15437">MNVSDWCSSYVSLPPPSLTSPPNKQGTFQDVAVRMSVLRNYAGELVNCTFTKTSILFNTPIMASANEIVPSVSHTEMRNAATNAESPILQASDISSLPLISTSAPLCDAIFIHRFTVVTRLLRKALSSLSFSDHRLRYTSN</sequence>
<accession>A0A915BHL3</accession>
<dbReference type="Proteomes" id="UP000887569">
    <property type="component" value="Unplaced"/>
</dbReference>
<keyword evidence="1" id="KW-1185">Reference proteome</keyword>
<reference evidence="2" key="1">
    <citation type="submission" date="2022-11" db="UniProtKB">
        <authorList>
            <consortium name="WormBaseParasite"/>
        </authorList>
    </citation>
    <scope>IDENTIFICATION</scope>
</reference>
<dbReference type="AlphaFoldDB" id="A0A915BHL3"/>
<dbReference type="WBParaSite" id="PgR040_g073_t01">
    <property type="protein sequence ID" value="PgR040_g073_t01"/>
    <property type="gene ID" value="PgR040_g073"/>
</dbReference>
<evidence type="ECO:0000313" key="2">
    <source>
        <dbReference type="WBParaSite" id="PgR040_g073_t01"/>
    </source>
</evidence>